<reference evidence="1 2" key="1">
    <citation type="submission" date="2018-06" db="EMBL/GenBank/DDBJ databases">
        <title>Genomic Encyclopedia of Archaeal and Bacterial Type Strains, Phase II (KMG-II): from individual species to whole genera.</title>
        <authorList>
            <person name="Goeker M."/>
        </authorList>
    </citation>
    <scope>NUCLEOTIDE SEQUENCE [LARGE SCALE GENOMIC DNA]</scope>
    <source>
        <strain evidence="1 2">DSM 27372</strain>
    </source>
</reference>
<organism evidence="1 2">
    <name type="scientific">Pedobacter nutrimenti</name>
    <dbReference type="NCBI Taxonomy" id="1241337"/>
    <lineage>
        <taxon>Bacteria</taxon>
        <taxon>Pseudomonadati</taxon>
        <taxon>Bacteroidota</taxon>
        <taxon>Sphingobacteriia</taxon>
        <taxon>Sphingobacteriales</taxon>
        <taxon>Sphingobacteriaceae</taxon>
        <taxon>Pedobacter</taxon>
    </lineage>
</organism>
<accession>A0A318U759</accession>
<protein>
    <submittedName>
        <fullName evidence="1">PD-(D/E)XK nuclease-like transposase</fullName>
    </submittedName>
</protein>
<dbReference type="RefSeq" id="WP_211321455.1">
    <property type="nucleotide sequence ID" value="NZ_QKLU01000021.1"/>
</dbReference>
<dbReference type="AlphaFoldDB" id="A0A318U759"/>
<dbReference type="Proteomes" id="UP000248198">
    <property type="component" value="Unassembled WGS sequence"/>
</dbReference>
<name>A0A318U759_9SPHI</name>
<comment type="caution">
    <text evidence="1">The sequence shown here is derived from an EMBL/GenBank/DDBJ whole genome shotgun (WGS) entry which is preliminary data.</text>
</comment>
<proteinExistence type="predicted"/>
<evidence type="ECO:0000313" key="1">
    <source>
        <dbReference type="EMBL" id="PYF68039.1"/>
    </source>
</evidence>
<keyword evidence="2" id="KW-1185">Reference proteome</keyword>
<feature type="non-terminal residue" evidence="1">
    <location>
        <position position="76"/>
    </location>
</feature>
<sequence length="76" mass="8636">MTTTMSRYIDPLTDFGFKHLFGSEPDKDIMIGFLNALFEGEKHIIDIVYSPTEHQGNQSTEKRVFFDLTCTGTDGE</sequence>
<dbReference type="EMBL" id="QKLU01000021">
    <property type="protein sequence ID" value="PYF68039.1"/>
    <property type="molecule type" value="Genomic_DNA"/>
</dbReference>
<evidence type="ECO:0000313" key="2">
    <source>
        <dbReference type="Proteomes" id="UP000248198"/>
    </source>
</evidence>
<dbReference type="Pfam" id="PF12784">
    <property type="entry name" value="PDDEXK_2"/>
    <property type="match status" value="1"/>
</dbReference>
<gene>
    <name evidence="1" type="ORF">B0O44_1213</name>
</gene>